<reference evidence="4 5" key="1">
    <citation type="journal article" date="2024" name="J. Plant Pathol.">
        <title>Sequence and assembly of the genome of Seiridium unicorne, isolate CBS 538.82, causal agent of cypress canker disease.</title>
        <authorList>
            <person name="Scali E."/>
            <person name="Rocca G.D."/>
            <person name="Danti R."/>
            <person name="Garbelotto M."/>
            <person name="Barberini S."/>
            <person name="Baroncelli R."/>
            <person name="Emiliani G."/>
        </authorList>
    </citation>
    <scope>NUCLEOTIDE SEQUENCE [LARGE SCALE GENOMIC DNA]</scope>
    <source>
        <strain evidence="4 5">BM-138-508</strain>
    </source>
</reference>
<keyword evidence="2" id="KW-0472">Membrane</keyword>
<feature type="signal peptide" evidence="3">
    <location>
        <begin position="1"/>
        <end position="26"/>
    </location>
</feature>
<feature type="compositionally biased region" description="Polar residues" evidence="1">
    <location>
        <begin position="226"/>
        <end position="253"/>
    </location>
</feature>
<feature type="compositionally biased region" description="Polar residues" evidence="1">
    <location>
        <begin position="300"/>
        <end position="312"/>
    </location>
</feature>
<dbReference type="PANTHER" id="PTHR36089:SF1">
    <property type="entry name" value="CHITIN SYNTHASE 3 COMPLEX PROTEIN CSI2-RELATED"/>
    <property type="match status" value="1"/>
</dbReference>
<dbReference type="PANTHER" id="PTHR36089">
    <property type="entry name" value="CHITIN SYNTHASE 3 COMPLEX PROTEIN CSI2-RELATED"/>
    <property type="match status" value="1"/>
</dbReference>
<dbReference type="EMBL" id="JARVKF010000135">
    <property type="protein sequence ID" value="KAK9422016.1"/>
    <property type="molecule type" value="Genomic_DNA"/>
</dbReference>
<feature type="compositionally biased region" description="Polar residues" evidence="1">
    <location>
        <begin position="106"/>
        <end position="128"/>
    </location>
</feature>
<evidence type="ECO:0000256" key="3">
    <source>
        <dbReference type="SAM" id="SignalP"/>
    </source>
</evidence>
<gene>
    <name evidence="4" type="ORF">SUNI508_05024</name>
</gene>
<keyword evidence="3" id="KW-0732">Signal</keyword>
<keyword evidence="2" id="KW-0812">Transmembrane</keyword>
<proteinExistence type="predicted"/>
<keyword evidence="2" id="KW-1133">Transmembrane helix</keyword>
<dbReference type="InterPro" id="IPR051009">
    <property type="entry name" value="PRM"/>
</dbReference>
<evidence type="ECO:0000313" key="5">
    <source>
        <dbReference type="Proteomes" id="UP001408356"/>
    </source>
</evidence>
<evidence type="ECO:0008006" key="6">
    <source>
        <dbReference type="Google" id="ProtNLM"/>
    </source>
</evidence>
<evidence type="ECO:0000313" key="4">
    <source>
        <dbReference type="EMBL" id="KAK9422016.1"/>
    </source>
</evidence>
<protein>
    <recommendedName>
        <fullName evidence="6">Csi2 protein</fullName>
    </recommendedName>
</protein>
<feature type="region of interest" description="Disordered" evidence="1">
    <location>
        <begin position="204"/>
        <end position="348"/>
    </location>
</feature>
<feature type="region of interest" description="Disordered" evidence="1">
    <location>
        <begin position="45"/>
        <end position="128"/>
    </location>
</feature>
<dbReference type="Proteomes" id="UP001408356">
    <property type="component" value="Unassembled WGS sequence"/>
</dbReference>
<feature type="chain" id="PRO_5045286594" description="Csi2 protein" evidence="3">
    <location>
        <begin position="27"/>
        <end position="348"/>
    </location>
</feature>
<organism evidence="4 5">
    <name type="scientific">Seiridium unicorne</name>
    <dbReference type="NCBI Taxonomy" id="138068"/>
    <lineage>
        <taxon>Eukaryota</taxon>
        <taxon>Fungi</taxon>
        <taxon>Dikarya</taxon>
        <taxon>Ascomycota</taxon>
        <taxon>Pezizomycotina</taxon>
        <taxon>Sordariomycetes</taxon>
        <taxon>Xylariomycetidae</taxon>
        <taxon>Amphisphaeriales</taxon>
        <taxon>Sporocadaceae</taxon>
        <taxon>Seiridium</taxon>
    </lineage>
</organism>
<sequence>MGRHSPSLKRYMLLSALALFTSSAIAQTTTAAATGDDATTTAAATTTARTTAATTAATTATTATDDDTTTDDSGTTVPALSDTTTTAAGTTAATTGTDPTDLPTLSSTGSVTGYPSPSVPPTSNAPYMQTSNLPEGTVFIAVGAILGAFGAAILIWRAVVACLLHRSVKRAALAQHMANDKMAVPGAPPAPFYKYTDHESQGSLGAATAAAGRGVRRTTRGPVPSATPSQTNLFFSPTAGATGSAGNRSSTFLPSGFYAAGQGAPPSGHGHAISMTDLRPDSRESPGVTPRNDPIRRHPQMSTSTLNLNQAATGRAPSMYLDDLLDDNPQQFPPPGGNHGWGQSRDRL</sequence>
<evidence type="ECO:0000256" key="2">
    <source>
        <dbReference type="SAM" id="Phobius"/>
    </source>
</evidence>
<evidence type="ECO:0000256" key="1">
    <source>
        <dbReference type="SAM" id="MobiDB-lite"/>
    </source>
</evidence>
<feature type="transmembrane region" description="Helical" evidence="2">
    <location>
        <begin position="138"/>
        <end position="160"/>
    </location>
</feature>
<accession>A0ABR2V5L1</accession>
<feature type="compositionally biased region" description="Low complexity" evidence="1">
    <location>
        <begin position="83"/>
        <end position="105"/>
    </location>
</feature>
<feature type="compositionally biased region" description="Low complexity" evidence="1">
    <location>
        <begin position="45"/>
        <end position="63"/>
    </location>
</feature>
<comment type="caution">
    <text evidence="4">The sequence shown here is derived from an EMBL/GenBank/DDBJ whole genome shotgun (WGS) entry which is preliminary data.</text>
</comment>
<keyword evidence="5" id="KW-1185">Reference proteome</keyword>
<name>A0ABR2V5L1_9PEZI</name>